<dbReference type="InterPro" id="IPR002686">
    <property type="entry name" value="Transposase_17"/>
</dbReference>
<dbReference type="InterPro" id="IPR052715">
    <property type="entry name" value="RAYT_transposase"/>
</dbReference>
<dbReference type="SMART" id="SM01321">
    <property type="entry name" value="Y1_Tnp"/>
    <property type="match status" value="1"/>
</dbReference>
<dbReference type="PANTHER" id="PTHR36966:SF1">
    <property type="entry name" value="REP-ASSOCIATED TYROSINE TRANSPOSASE"/>
    <property type="match status" value="1"/>
</dbReference>
<gene>
    <name evidence="3" type="ORF">IM532_07725</name>
</gene>
<evidence type="ECO:0000313" key="4">
    <source>
        <dbReference type="Proteomes" id="UP000608754"/>
    </source>
</evidence>
<evidence type="ECO:0000256" key="1">
    <source>
        <dbReference type="SAM" id="MobiDB-lite"/>
    </source>
</evidence>
<keyword evidence="4" id="KW-1185">Reference proteome</keyword>
<reference evidence="3" key="1">
    <citation type="submission" date="2020-10" db="EMBL/GenBank/DDBJ databases">
        <authorList>
            <person name="Lu T."/>
            <person name="Wang Q."/>
            <person name="Han X."/>
        </authorList>
    </citation>
    <scope>NUCLEOTIDE SEQUENCE</scope>
    <source>
        <strain evidence="3">WQ 117</strain>
    </source>
</reference>
<dbReference type="InterPro" id="IPR036515">
    <property type="entry name" value="Transposase_17_sf"/>
</dbReference>
<feature type="compositionally biased region" description="Basic and acidic residues" evidence="1">
    <location>
        <begin position="129"/>
        <end position="146"/>
    </location>
</feature>
<feature type="compositionally biased region" description="Low complexity" evidence="1">
    <location>
        <begin position="151"/>
        <end position="160"/>
    </location>
</feature>
<evidence type="ECO:0000313" key="3">
    <source>
        <dbReference type="EMBL" id="MBF0597335.1"/>
    </source>
</evidence>
<dbReference type="Gene3D" id="3.30.70.1290">
    <property type="entry name" value="Transposase IS200-like"/>
    <property type="match status" value="1"/>
</dbReference>
<dbReference type="GO" id="GO:0004803">
    <property type="term" value="F:transposase activity"/>
    <property type="evidence" value="ECO:0007669"/>
    <property type="project" value="InterPro"/>
</dbReference>
<proteinExistence type="predicted"/>
<feature type="region of interest" description="Disordered" evidence="1">
    <location>
        <begin position="129"/>
        <end position="161"/>
    </location>
</feature>
<comment type="caution">
    <text evidence="3">The sequence shown here is derived from an EMBL/GenBank/DDBJ whole genome shotgun (WGS) entry which is preliminary data.</text>
</comment>
<dbReference type="SUPFAM" id="SSF143422">
    <property type="entry name" value="Transposase IS200-like"/>
    <property type="match status" value="2"/>
</dbReference>
<name>A0A8J7G8L2_9FLAO</name>
<sequence>MEQYNPHKHHRRSIRLAGYDYSQAGLYFVTLVCQDRAHLFGAIKDGIMHLNDIGQIAADEWLHTQEVRDNVVLHEFIVMPNHIHGIIEILYPKESSNIVGALKSPSQTIGAIVRGYKIATIKRIKELESKGEDSKGEDSKSEDSKGELQFAPTAPTAPTDPTREIIKSLAYKIWQRNYYEHIIRDEKAYINISNYIIENPLNWEEDQLNTL</sequence>
<protein>
    <recommendedName>
        <fullName evidence="2">Transposase IS200-like domain-containing protein</fullName>
    </recommendedName>
</protein>
<dbReference type="GO" id="GO:0043565">
    <property type="term" value="F:sequence-specific DNA binding"/>
    <property type="evidence" value="ECO:0007669"/>
    <property type="project" value="TreeGrafter"/>
</dbReference>
<accession>A0A8J7G8L2</accession>
<organism evidence="3 4">
    <name type="scientific">Faecalibacter rhinopitheci</name>
    <dbReference type="NCBI Taxonomy" id="2779678"/>
    <lineage>
        <taxon>Bacteria</taxon>
        <taxon>Pseudomonadati</taxon>
        <taxon>Bacteroidota</taxon>
        <taxon>Flavobacteriia</taxon>
        <taxon>Flavobacteriales</taxon>
        <taxon>Weeksellaceae</taxon>
        <taxon>Faecalibacter</taxon>
    </lineage>
</organism>
<dbReference type="GO" id="GO:0006313">
    <property type="term" value="P:DNA transposition"/>
    <property type="evidence" value="ECO:0007669"/>
    <property type="project" value="InterPro"/>
</dbReference>
<feature type="domain" description="Transposase IS200-like" evidence="2">
    <location>
        <begin position="22"/>
        <end position="199"/>
    </location>
</feature>
<dbReference type="EMBL" id="JADGIK010000004">
    <property type="protein sequence ID" value="MBF0597335.1"/>
    <property type="molecule type" value="Genomic_DNA"/>
</dbReference>
<dbReference type="PANTHER" id="PTHR36966">
    <property type="entry name" value="REP-ASSOCIATED TYROSINE TRANSPOSASE"/>
    <property type="match status" value="1"/>
</dbReference>
<dbReference type="AlphaFoldDB" id="A0A8J7G8L2"/>
<evidence type="ECO:0000259" key="2">
    <source>
        <dbReference type="SMART" id="SM01321"/>
    </source>
</evidence>
<dbReference type="Proteomes" id="UP000608754">
    <property type="component" value="Unassembled WGS sequence"/>
</dbReference>
<dbReference type="RefSeq" id="WP_194182878.1">
    <property type="nucleotide sequence ID" value="NZ_JADGIK010000004.1"/>
</dbReference>